<dbReference type="STRING" id="69896.S284_01940"/>
<dbReference type="InterPro" id="IPR002036">
    <property type="entry name" value="YbeY"/>
</dbReference>
<gene>
    <name evidence="10" type="primary">yqfG</name>
    <name evidence="9" type="synonym">ybeY</name>
    <name evidence="10" type="ORF">PSSA1_v1c5800</name>
</gene>
<dbReference type="Gene3D" id="3.40.390.30">
    <property type="entry name" value="Metalloproteases ('zincins'), catalytic domain"/>
    <property type="match status" value="1"/>
</dbReference>
<dbReference type="GO" id="GO:0005737">
    <property type="term" value="C:cytoplasm"/>
    <property type="evidence" value="ECO:0007669"/>
    <property type="project" value="UniProtKB-SubCell"/>
</dbReference>
<keyword evidence="10" id="KW-0645">Protease</keyword>
<dbReference type="EMBL" id="MPBG01000009">
    <property type="protein sequence ID" value="RMI87811.1"/>
    <property type="molecule type" value="Genomic_DNA"/>
</dbReference>
<dbReference type="RefSeq" id="WP_023161316.1">
    <property type="nucleotide sequence ID" value="NC_022588.1"/>
</dbReference>
<evidence type="ECO:0000313" key="10">
    <source>
        <dbReference type="EMBL" id="RMI87811.1"/>
    </source>
</evidence>
<reference evidence="11" key="1">
    <citation type="submission" date="2016-11" db="EMBL/GenBank/DDBJ databases">
        <title>Genome sequence of Candidatus Phytoplasma solani strain SA-1.</title>
        <authorList>
            <person name="Haryono M."/>
            <person name="Samarzija I."/>
            <person name="Seruga Music M."/>
            <person name="Hogenhout S."/>
            <person name="Kuo C.-H."/>
        </authorList>
    </citation>
    <scope>NUCLEOTIDE SEQUENCE [LARGE SCALE GENOMIC DNA]</scope>
    <source>
        <strain evidence="11">SA-1</strain>
    </source>
</reference>
<dbReference type="GO" id="GO:0008270">
    <property type="term" value="F:zinc ion binding"/>
    <property type="evidence" value="ECO:0007669"/>
    <property type="project" value="UniProtKB-UniRule"/>
</dbReference>
<dbReference type="Pfam" id="PF02130">
    <property type="entry name" value="YbeY"/>
    <property type="match status" value="1"/>
</dbReference>
<feature type="binding site" evidence="9">
    <location>
        <position position="113"/>
    </location>
    <ligand>
        <name>Zn(2+)</name>
        <dbReference type="ChEBI" id="CHEBI:29105"/>
        <note>catalytic</note>
    </ligand>
</feature>
<dbReference type="OrthoDB" id="9807740at2"/>
<comment type="subcellular location">
    <subcellularLocation>
        <location evidence="9">Cytoplasm</location>
    </subcellularLocation>
</comment>
<sequence length="151" mass="18033">MKIQIHNHTSFQLDSYQQLLTQLFHTIEEKKQLHLIFVTQKKIQQLNAFFRKKNIITDVLSFPNNFFFEKHLEEDDSLGDIFICFEQAQVQALQLAHSLEREVAFLAVHGFLHLKGHQHRNDEEFQEMIYLQEQILKKINLQKLSSQKIEN</sequence>
<comment type="caution">
    <text evidence="10">The sequence shown here is derived from an EMBL/GenBank/DDBJ whole genome shotgun (WGS) entry which is preliminary data.</text>
</comment>
<dbReference type="GO" id="GO:0004222">
    <property type="term" value="F:metalloendopeptidase activity"/>
    <property type="evidence" value="ECO:0007669"/>
    <property type="project" value="InterPro"/>
</dbReference>
<keyword evidence="7 9" id="KW-0378">Hydrolase</keyword>
<evidence type="ECO:0000256" key="8">
    <source>
        <dbReference type="ARBA" id="ARBA00022833"/>
    </source>
</evidence>
<dbReference type="InterPro" id="IPR023091">
    <property type="entry name" value="MetalPrtase_cat_dom_sf_prd"/>
</dbReference>
<evidence type="ECO:0000256" key="7">
    <source>
        <dbReference type="ARBA" id="ARBA00022801"/>
    </source>
</evidence>
<keyword evidence="4 9" id="KW-0540">Nuclease</keyword>
<feature type="binding site" evidence="9">
    <location>
        <position position="109"/>
    </location>
    <ligand>
        <name>Zn(2+)</name>
        <dbReference type="ChEBI" id="CHEBI:29105"/>
        <note>catalytic</note>
    </ligand>
</feature>
<evidence type="ECO:0000256" key="5">
    <source>
        <dbReference type="ARBA" id="ARBA00022723"/>
    </source>
</evidence>
<dbReference type="EC" id="3.1.-.-" evidence="9"/>
<keyword evidence="6 9" id="KW-0255">Endonuclease</keyword>
<keyword evidence="9" id="KW-0963">Cytoplasm</keyword>
<evidence type="ECO:0000313" key="11">
    <source>
        <dbReference type="Proteomes" id="UP000283896"/>
    </source>
</evidence>
<organism evidence="10 11">
    <name type="scientific">Candidatus Phytoplasma solani</name>
    <dbReference type="NCBI Taxonomy" id="69896"/>
    <lineage>
        <taxon>Bacteria</taxon>
        <taxon>Bacillati</taxon>
        <taxon>Mycoplasmatota</taxon>
        <taxon>Mollicutes</taxon>
        <taxon>Acholeplasmatales</taxon>
        <taxon>Acholeplasmataceae</taxon>
        <taxon>Candidatus Phytoplasma</taxon>
        <taxon>16SrXII (Stolbur group)</taxon>
    </lineage>
</organism>
<feature type="binding site" evidence="9">
    <location>
        <position position="119"/>
    </location>
    <ligand>
        <name>Zn(2+)</name>
        <dbReference type="ChEBI" id="CHEBI:29105"/>
        <note>catalytic</note>
    </ligand>
</feature>
<dbReference type="GO" id="GO:0006508">
    <property type="term" value="P:proteolysis"/>
    <property type="evidence" value="ECO:0007669"/>
    <property type="project" value="UniProtKB-KW"/>
</dbReference>
<dbReference type="Proteomes" id="UP000283896">
    <property type="component" value="Unassembled WGS sequence"/>
</dbReference>
<keyword evidence="3 9" id="KW-0698">rRNA processing</keyword>
<keyword evidence="11" id="KW-1185">Reference proteome</keyword>
<keyword evidence="2 9" id="KW-0690">Ribosome biogenesis</keyword>
<evidence type="ECO:0000256" key="1">
    <source>
        <dbReference type="ARBA" id="ARBA00010875"/>
    </source>
</evidence>
<keyword evidence="10" id="KW-0482">Metalloprotease</keyword>
<evidence type="ECO:0000256" key="2">
    <source>
        <dbReference type="ARBA" id="ARBA00022517"/>
    </source>
</evidence>
<name>A0A421NUV0_9MOLU</name>
<accession>A0A421NUV0</accession>
<dbReference type="GO" id="GO:0004521">
    <property type="term" value="F:RNA endonuclease activity"/>
    <property type="evidence" value="ECO:0007669"/>
    <property type="project" value="UniProtKB-UniRule"/>
</dbReference>
<dbReference type="KEGG" id="psol:S284_01940"/>
<dbReference type="PANTHER" id="PTHR46986:SF1">
    <property type="entry name" value="ENDORIBONUCLEASE YBEY, CHLOROPLASTIC"/>
    <property type="match status" value="1"/>
</dbReference>
<evidence type="ECO:0000256" key="3">
    <source>
        <dbReference type="ARBA" id="ARBA00022552"/>
    </source>
</evidence>
<evidence type="ECO:0000256" key="6">
    <source>
        <dbReference type="ARBA" id="ARBA00022759"/>
    </source>
</evidence>
<dbReference type="GO" id="GO:0006364">
    <property type="term" value="P:rRNA processing"/>
    <property type="evidence" value="ECO:0007669"/>
    <property type="project" value="UniProtKB-UniRule"/>
</dbReference>
<dbReference type="NCBIfam" id="TIGR00043">
    <property type="entry name" value="rRNA maturation RNase YbeY"/>
    <property type="match status" value="1"/>
</dbReference>
<dbReference type="HAMAP" id="MF_00009">
    <property type="entry name" value="Endoribonucl_YbeY"/>
    <property type="match status" value="1"/>
</dbReference>
<comment type="cofactor">
    <cofactor evidence="9">
        <name>Zn(2+)</name>
        <dbReference type="ChEBI" id="CHEBI:29105"/>
    </cofactor>
    <text evidence="9">Binds 1 zinc ion.</text>
</comment>
<evidence type="ECO:0000256" key="9">
    <source>
        <dbReference type="HAMAP-Rule" id="MF_00009"/>
    </source>
</evidence>
<comment type="function">
    <text evidence="9">Single strand-specific metallo-endoribonuclease involved in late-stage 70S ribosome quality control and in maturation of the 3' terminus of the 16S rRNA.</text>
</comment>
<dbReference type="SUPFAM" id="SSF55486">
    <property type="entry name" value="Metalloproteases ('zincins'), catalytic domain"/>
    <property type="match status" value="1"/>
</dbReference>
<keyword evidence="5 9" id="KW-0479">Metal-binding</keyword>
<keyword evidence="8 9" id="KW-0862">Zinc</keyword>
<proteinExistence type="inferred from homology"/>
<comment type="similarity">
    <text evidence="1 9">Belongs to the endoribonuclease YbeY family.</text>
</comment>
<dbReference type="PANTHER" id="PTHR46986">
    <property type="entry name" value="ENDORIBONUCLEASE YBEY, CHLOROPLASTIC"/>
    <property type="match status" value="1"/>
</dbReference>
<evidence type="ECO:0000256" key="4">
    <source>
        <dbReference type="ARBA" id="ARBA00022722"/>
    </source>
</evidence>
<protein>
    <recommendedName>
        <fullName evidence="9">Endoribonuclease YbeY</fullName>
        <ecNumber evidence="9">3.1.-.-</ecNumber>
    </recommendedName>
</protein>
<dbReference type="AlphaFoldDB" id="A0A421NUV0"/>